<evidence type="ECO:0000256" key="2">
    <source>
        <dbReference type="ARBA" id="ARBA00022475"/>
    </source>
</evidence>
<evidence type="ECO:0000313" key="8">
    <source>
        <dbReference type="EMBL" id="MCW8087475.1"/>
    </source>
</evidence>
<dbReference type="InterPro" id="IPR016174">
    <property type="entry name" value="Di-haem_cyt_TM"/>
</dbReference>
<feature type="domain" description="Cytochrome b561 bacterial/Ni-hydrogenase" evidence="7">
    <location>
        <begin position="3"/>
        <end position="176"/>
    </location>
</feature>
<evidence type="ECO:0000256" key="5">
    <source>
        <dbReference type="ARBA" id="ARBA00023136"/>
    </source>
</evidence>
<keyword evidence="2" id="KW-1003">Cell membrane</keyword>
<feature type="transmembrane region" description="Helical" evidence="6">
    <location>
        <begin position="7"/>
        <end position="30"/>
    </location>
</feature>
<dbReference type="EMBL" id="JAPFQI010000017">
    <property type="protein sequence ID" value="MCW8087475.1"/>
    <property type="molecule type" value="Genomic_DNA"/>
</dbReference>
<protein>
    <submittedName>
        <fullName evidence="8">Cytochrome b/b6 domain-containing protein</fullName>
    </submittedName>
</protein>
<comment type="caution">
    <text evidence="8">The sequence shown here is derived from an EMBL/GenBank/DDBJ whole genome shotgun (WGS) entry which is preliminary data.</text>
</comment>
<dbReference type="Pfam" id="PF01292">
    <property type="entry name" value="Ni_hydr_CYTB"/>
    <property type="match status" value="1"/>
</dbReference>
<feature type="transmembrane region" description="Helical" evidence="6">
    <location>
        <begin position="91"/>
        <end position="113"/>
    </location>
</feature>
<feature type="transmembrane region" description="Helical" evidence="6">
    <location>
        <begin position="143"/>
        <end position="164"/>
    </location>
</feature>
<evidence type="ECO:0000313" key="9">
    <source>
        <dbReference type="Proteomes" id="UP001526430"/>
    </source>
</evidence>
<name>A0ABT3NZ84_9PROT</name>
<dbReference type="InterPro" id="IPR011577">
    <property type="entry name" value="Cyt_b561_bac/Ni-Hgenase"/>
</dbReference>
<keyword evidence="3 6" id="KW-0812">Transmembrane</keyword>
<feature type="transmembrane region" description="Helical" evidence="6">
    <location>
        <begin position="193"/>
        <end position="212"/>
    </location>
</feature>
<evidence type="ECO:0000256" key="1">
    <source>
        <dbReference type="ARBA" id="ARBA00004651"/>
    </source>
</evidence>
<reference evidence="8 9" key="1">
    <citation type="submission" date="2022-10" db="EMBL/GenBank/DDBJ databases">
        <title>Roseococcus glaciei nov., sp. nov., isolated from glacier.</title>
        <authorList>
            <person name="Liu Q."/>
            <person name="Xin Y.-H."/>
        </authorList>
    </citation>
    <scope>NUCLEOTIDE SEQUENCE [LARGE SCALE GENOMIC DNA]</scope>
    <source>
        <strain evidence="8 9">MDT2-1-1</strain>
    </source>
</reference>
<keyword evidence="9" id="KW-1185">Reference proteome</keyword>
<dbReference type="Proteomes" id="UP001526430">
    <property type="component" value="Unassembled WGS sequence"/>
</dbReference>
<comment type="subcellular location">
    <subcellularLocation>
        <location evidence="1">Cell membrane</location>
        <topology evidence="1">Multi-pass membrane protein</topology>
    </subcellularLocation>
</comment>
<feature type="transmembrane region" description="Helical" evidence="6">
    <location>
        <begin position="36"/>
        <end position="54"/>
    </location>
</feature>
<evidence type="ECO:0000256" key="6">
    <source>
        <dbReference type="SAM" id="Phobius"/>
    </source>
</evidence>
<evidence type="ECO:0000256" key="3">
    <source>
        <dbReference type="ARBA" id="ARBA00022692"/>
    </source>
</evidence>
<gene>
    <name evidence="8" type="ORF">OF850_17750</name>
</gene>
<evidence type="ECO:0000259" key="7">
    <source>
        <dbReference type="Pfam" id="PF01292"/>
    </source>
</evidence>
<dbReference type="InterPro" id="IPR051542">
    <property type="entry name" value="Hydrogenase_cytochrome"/>
</dbReference>
<keyword evidence="5 6" id="KW-0472">Membrane</keyword>
<evidence type="ECO:0000256" key="4">
    <source>
        <dbReference type="ARBA" id="ARBA00022989"/>
    </source>
</evidence>
<dbReference type="SUPFAM" id="SSF81342">
    <property type="entry name" value="Transmembrane di-heme cytochromes"/>
    <property type="match status" value="1"/>
</dbReference>
<proteinExistence type="predicted"/>
<organism evidence="8 9">
    <name type="scientific">Sabulicella glaciei</name>
    <dbReference type="NCBI Taxonomy" id="2984948"/>
    <lineage>
        <taxon>Bacteria</taxon>
        <taxon>Pseudomonadati</taxon>
        <taxon>Pseudomonadota</taxon>
        <taxon>Alphaproteobacteria</taxon>
        <taxon>Acetobacterales</taxon>
        <taxon>Acetobacteraceae</taxon>
        <taxon>Sabulicella</taxon>
    </lineage>
</organism>
<dbReference type="Gene3D" id="1.20.950.20">
    <property type="entry name" value="Transmembrane di-heme cytochromes, Chain C"/>
    <property type="match status" value="1"/>
</dbReference>
<accession>A0ABT3NZ84</accession>
<dbReference type="PANTHER" id="PTHR30485">
    <property type="entry name" value="NI/FE-HYDROGENASE 1 B-TYPE CYTOCHROME SUBUNIT"/>
    <property type="match status" value="1"/>
</dbReference>
<sequence length="213" mass="23809">MRVWDPWIRLVHWGLALLVPLAWVTITQHWFRLHTLIGYSVLTLVVFRLLWGLFGSESAQFRSFLKPPLQGLRHLSHLHRREADREVTHNAAGGWIVVAFLLLLGAQASLGLFSNDDSFQAGPLRFLVTKETSDWLTSWHYAIYWWIVGLVVLHVLAVLAYRVLKGQNLVRAMITGTKTLPPEVRGPRIAHPALGAALLALSAALVAGASYLG</sequence>
<dbReference type="PANTHER" id="PTHR30485:SF2">
    <property type="entry name" value="BLL0597 PROTEIN"/>
    <property type="match status" value="1"/>
</dbReference>
<keyword evidence="4 6" id="KW-1133">Transmembrane helix</keyword>
<dbReference type="RefSeq" id="WP_301591681.1">
    <property type="nucleotide sequence ID" value="NZ_JAPFQI010000017.1"/>
</dbReference>